<comment type="caution">
    <text evidence="4">The sequence shown here is derived from an EMBL/GenBank/DDBJ whole genome shotgun (WGS) entry which is preliminary data.</text>
</comment>
<dbReference type="InterPro" id="IPR038765">
    <property type="entry name" value="Papain-like_cys_pep_sf"/>
</dbReference>
<dbReference type="PROSITE" id="PS51257">
    <property type="entry name" value="PROKAR_LIPOPROTEIN"/>
    <property type="match status" value="1"/>
</dbReference>
<evidence type="ECO:0000256" key="1">
    <source>
        <dbReference type="SAM" id="MobiDB-lite"/>
    </source>
</evidence>
<sequence length="299" mass="31734">MRYIALLAGMVWMTGCATGAPPPMGGRMAFEAMRYRPATPSAMPRDIPPEREEPAVAVVQTPPAPAPAPAEARPVVAKREESAAPAPTPATSRAQRPEPKKRAQPAPRPVVSRDARETVLATARGLVGKTQVKAAGRTFPSDCTGLVEAAYAQAGISLRGGAKPGDNGVTALYRYAQAHGRVYTGGRPSAGDLVFFRETYDQNRDGRRNDGLTHVGIVDQVAADGTVTVIHRVSRGVMRYRMNLSKPRVAKDPRSGQVINDTLRAPGPGRTFALTGQLFAAYATVLPTPKAAPVAVARR</sequence>
<keyword evidence="2" id="KW-0732">Signal</keyword>
<evidence type="ECO:0000256" key="2">
    <source>
        <dbReference type="SAM" id="SignalP"/>
    </source>
</evidence>
<feature type="signal peptide" evidence="2">
    <location>
        <begin position="1"/>
        <end position="19"/>
    </location>
</feature>
<dbReference type="InterPro" id="IPR007921">
    <property type="entry name" value="CHAP_dom"/>
</dbReference>
<accession>A0ABU5HEV2</accession>
<dbReference type="RefSeq" id="WP_321550360.1">
    <property type="nucleotide sequence ID" value="NZ_JAXIVS010000015.1"/>
</dbReference>
<feature type="region of interest" description="Disordered" evidence="1">
    <location>
        <begin position="40"/>
        <end position="115"/>
    </location>
</feature>
<name>A0ABU5HEV2_9BACT</name>
<dbReference type="Proteomes" id="UP001291309">
    <property type="component" value="Unassembled WGS sequence"/>
</dbReference>
<evidence type="ECO:0000259" key="3">
    <source>
        <dbReference type="Pfam" id="PF05257"/>
    </source>
</evidence>
<organism evidence="4 5">
    <name type="scientific">Hyalangium rubrum</name>
    <dbReference type="NCBI Taxonomy" id="3103134"/>
    <lineage>
        <taxon>Bacteria</taxon>
        <taxon>Pseudomonadati</taxon>
        <taxon>Myxococcota</taxon>
        <taxon>Myxococcia</taxon>
        <taxon>Myxococcales</taxon>
        <taxon>Cystobacterineae</taxon>
        <taxon>Archangiaceae</taxon>
        <taxon>Hyalangium</taxon>
    </lineage>
</organism>
<evidence type="ECO:0000313" key="4">
    <source>
        <dbReference type="EMBL" id="MDY7231654.1"/>
    </source>
</evidence>
<evidence type="ECO:0000313" key="5">
    <source>
        <dbReference type="Proteomes" id="UP001291309"/>
    </source>
</evidence>
<gene>
    <name evidence="4" type="ORF">SYV04_35030</name>
</gene>
<feature type="domain" description="Peptidase C51" evidence="3">
    <location>
        <begin position="139"/>
        <end position="231"/>
    </location>
</feature>
<dbReference type="Gene3D" id="3.90.1720.10">
    <property type="entry name" value="endopeptidase domain like (from Nostoc punctiforme)"/>
    <property type="match status" value="1"/>
</dbReference>
<dbReference type="EMBL" id="JAXIVS010000015">
    <property type="protein sequence ID" value="MDY7231654.1"/>
    <property type="molecule type" value="Genomic_DNA"/>
</dbReference>
<reference evidence="4 5" key="1">
    <citation type="submission" date="2023-12" db="EMBL/GenBank/DDBJ databases">
        <title>the genome sequence of Hyalangium sp. s54d21.</title>
        <authorList>
            <person name="Zhang X."/>
        </authorList>
    </citation>
    <scope>NUCLEOTIDE SEQUENCE [LARGE SCALE GENOMIC DNA]</scope>
    <source>
        <strain evidence="5">s54d21</strain>
    </source>
</reference>
<proteinExistence type="predicted"/>
<feature type="compositionally biased region" description="Low complexity" evidence="1">
    <location>
        <begin position="83"/>
        <end position="94"/>
    </location>
</feature>
<protein>
    <submittedName>
        <fullName evidence="4">CHAP domain-containing protein</fullName>
    </submittedName>
</protein>
<dbReference type="Pfam" id="PF05257">
    <property type="entry name" value="CHAP"/>
    <property type="match status" value="1"/>
</dbReference>
<dbReference type="SUPFAM" id="SSF54001">
    <property type="entry name" value="Cysteine proteinases"/>
    <property type="match status" value="1"/>
</dbReference>
<keyword evidence="5" id="KW-1185">Reference proteome</keyword>
<feature type="chain" id="PRO_5045921819" evidence="2">
    <location>
        <begin position="20"/>
        <end position="299"/>
    </location>
</feature>